<evidence type="ECO:0000313" key="10">
    <source>
        <dbReference type="Proteomes" id="UP001176521"/>
    </source>
</evidence>
<reference evidence="9" key="1">
    <citation type="journal article" date="2023" name="PhytoFront">
        <title>Draft Genome Resources of Seven Strains of Tilletia horrida, Causal Agent of Kernel Smut of Rice.</title>
        <authorList>
            <person name="Khanal S."/>
            <person name="Antony Babu S."/>
            <person name="Zhou X.G."/>
        </authorList>
    </citation>
    <scope>NUCLEOTIDE SEQUENCE</scope>
    <source>
        <strain evidence="9">TX3</strain>
    </source>
</reference>
<dbReference type="PANTHER" id="PTHR23501">
    <property type="entry name" value="MAJOR FACILITATOR SUPERFAMILY"/>
    <property type="match status" value="1"/>
</dbReference>
<dbReference type="GO" id="GO:0022857">
    <property type="term" value="F:transmembrane transporter activity"/>
    <property type="evidence" value="ECO:0007669"/>
    <property type="project" value="InterPro"/>
</dbReference>
<evidence type="ECO:0000256" key="7">
    <source>
        <dbReference type="SAM" id="Phobius"/>
    </source>
</evidence>
<dbReference type="AlphaFoldDB" id="A0AAN6JJA4"/>
<dbReference type="InterPro" id="IPR020846">
    <property type="entry name" value="MFS_dom"/>
</dbReference>
<gene>
    <name evidence="9" type="ORF">OC842_005187</name>
</gene>
<organism evidence="9 10">
    <name type="scientific">Tilletia horrida</name>
    <dbReference type="NCBI Taxonomy" id="155126"/>
    <lineage>
        <taxon>Eukaryota</taxon>
        <taxon>Fungi</taxon>
        <taxon>Dikarya</taxon>
        <taxon>Basidiomycota</taxon>
        <taxon>Ustilaginomycotina</taxon>
        <taxon>Exobasidiomycetes</taxon>
        <taxon>Tilletiales</taxon>
        <taxon>Tilletiaceae</taxon>
        <taxon>Tilletia</taxon>
    </lineage>
</organism>
<evidence type="ECO:0000256" key="6">
    <source>
        <dbReference type="SAM" id="MobiDB-lite"/>
    </source>
</evidence>
<dbReference type="PROSITE" id="PS50850">
    <property type="entry name" value="MFS"/>
    <property type="match status" value="1"/>
</dbReference>
<feature type="compositionally biased region" description="Low complexity" evidence="6">
    <location>
        <begin position="77"/>
        <end position="97"/>
    </location>
</feature>
<keyword evidence="2" id="KW-0813">Transport</keyword>
<feature type="region of interest" description="Disordered" evidence="6">
    <location>
        <begin position="67"/>
        <end position="126"/>
    </location>
</feature>
<feature type="compositionally biased region" description="Polar residues" evidence="6">
    <location>
        <begin position="37"/>
        <end position="46"/>
    </location>
</feature>
<dbReference type="InterPro" id="IPR036259">
    <property type="entry name" value="MFS_trans_sf"/>
</dbReference>
<protein>
    <recommendedName>
        <fullName evidence="8">Major facilitator superfamily (MFS) profile domain-containing protein</fullName>
    </recommendedName>
</protein>
<feature type="region of interest" description="Disordered" evidence="6">
    <location>
        <begin position="1"/>
        <end position="46"/>
    </location>
</feature>
<feature type="transmembrane region" description="Helical" evidence="7">
    <location>
        <begin position="539"/>
        <end position="556"/>
    </location>
</feature>
<sequence length="705" mass="76325">MTTHHHEGRPFRWELSGSRSSSFSDSTQPNRDGDVTAVNSPISTPAITRRNSATTICILEAVEEKPGGHTRIKGAGSSSSCYEKKTCSSSSSASDSDSINKSEEEDKPSPASAATKEQSKPEEPSHGRLLPLTQFLTVYFCLALATLLTSLDQTIAACITPTISSEFGASSQSSWIGTAFLLTSTVFHPLYGRFCDVFGRKVLFLIAQILFLGGTALCGAAPSMTALIIGRAIAGMGGAGLLSVTQIMISDIVSLRKRGVYHGILSSVNGAGSVIGPIAGGVFASKVSWRWAFYFQLPIIGFTMLCTLTVLPQVGRSDVSKFKQKFRTIDWVGIVLFLSGCTMLLLAISLIAPPHRPFTSPIVSGLFFPSLALLAAFGFWEVKIAKHPVFPFKIFKQLPILAILSFSFTFGWVFFSALYFVPLWSQVANREDAVQSSITLFPLVLTSIAFSWLTGLMTSLSGNYSGTFFLGLILTATGTILLYTLYSSDMSQGIQLLTMVVLGTGFGMQMQNSVIAAYSATRQADVATTTAVRNFMKSIGGVLGIALSNCILYTTLPRFLSSSLDEHFPEHLVTTIIDAPLKIYDLPPEFASNVPGIIAAYVRSLKIVYLVFVPFTLFSLLLWPIVPEYELTRSAEGEPVRRAHRTVNVVWQARRLARWIEGRRSGGGKEAGAMTTAGEERRGSDSTLESTTDLELGKDVNAKQP</sequence>
<evidence type="ECO:0000256" key="1">
    <source>
        <dbReference type="ARBA" id="ARBA00004127"/>
    </source>
</evidence>
<name>A0AAN6JJA4_9BASI</name>
<feature type="compositionally biased region" description="Basic and acidic residues" evidence="6">
    <location>
        <begin position="98"/>
        <end position="108"/>
    </location>
</feature>
<feature type="region of interest" description="Disordered" evidence="6">
    <location>
        <begin position="664"/>
        <end position="705"/>
    </location>
</feature>
<feature type="transmembrane region" description="Helical" evidence="7">
    <location>
        <begin position="468"/>
        <end position="486"/>
    </location>
</feature>
<feature type="transmembrane region" description="Helical" evidence="7">
    <location>
        <begin position="261"/>
        <end position="285"/>
    </location>
</feature>
<keyword evidence="5 7" id="KW-0472">Membrane</keyword>
<feature type="transmembrane region" description="Helical" evidence="7">
    <location>
        <begin position="202"/>
        <end position="222"/>
    </location>
</feature>
<dbReference type="CDD" id="cd17502">
    <property type="entry name" value="MFS_Azr1_MDR_like"/>
    <property type="match status" value="1"/>
</dbReference>
<feature type="transmembrane region" description="Helical" evidence="7">
    <location>
        <begin position="492"/>
        <end position="518"/>
    </location>
</feature>
<dbReference type="Gene3D" id="1.20.1250.20">
    <property type="entry name" value="MFS general substrate transporter like domains"/>
    <property type="match status" value="1"/>
</dbReference>
<dbReference type="EMBL" id="JAPDMQ010000354">
    <property type="protein sequence ID" value="KAK0526452.1"/>
    <property type="molecule type" value="Genomic_DNA"/>
</dbReference>
<dbReference type="InterPro" id="IPR011701">
    <property type="entry name" value="MFS"/>
</dbReference>
<dbReference type="Pfam" id="PF07690">
    <property type="entry name" value="MFS_1"/>
    <property type="match status" value="1"/>
</dbReference>
<keyword evidence="4 7" id="KW-1133">Transmembrane helix</keyword>
<feature type="transmembrane region" description="Helical" evidence="7">
    <location>
        <begin position="171"/>
        <end position="190"/>
    </location>
</feature>
<feature type="transmembrane region" description="Helical" evidence="7">
    <location>
        <begin position="228"/>
        <end position="249"/>
    </location>
</feature>
<keyword evidence="3 7" id="KW-0812">Transmembrane</keyword>
<dbReference type="Proteomes" id="UP001176521">
    <property type="component" value="Unassembled WGS sequence"/>
</dbReference>
<evidence type="ECO:0000313" key="9">
    <source>
        <dbReference type="EMBL" id="KAK0526452.1"/>
    </source>
</evidence>
<proteinExistence type="predicted"/>
<accession>A0AAN6JJA4</accession>
<evidence type="ECO:0000256" key="5">
    <source>
        <dbReference type="ARBA" id="ARBA00023136"/>
    </source>
</evidence>
<evidence type="ECO:0000256" key="3">
    <source>
        <dbReference type="ARBA" id="ARBA00022692"/>
    </source>
</evidence>
<dbReference type="SUPFAM" id="SSF103473">
    <property type="entry name" value="MFS general substrate transporter"/>
    <property type="match status" value="1"/>
</dbReference>
<keyword evidence="10" id="KW-1185">Reference proteome</keyword>
<feature type="compositionally biased region" description="Basic and acidic residues" evidence="6">
    <location>
        <begin position="117"/>
        <end position="126"/>
    </location>
</feature>
<comment type="caution">
    <text evidence="9">The sequence shown here is derived from an EMBL/GenBank/DDBJ whole genome shotgun (WGS) entry which is preliminary data.</text>
</comment>
<evidence type="ECO:0000256" key="4">
    <source>
        <dbReference type="ARBA" id="ARBA00022989"/>
    </source>
</evidence>
<feature type="compositionally biased region" description="Basic and acidic residues" evidence="6">
    <location>
        <begin position="1"/>
        <end position="12"/>
    </location>
</feature>
<feature type="transmembrane region" description="Helical" evidence="7">
    <location>
        <begin position="291"/>
        <end position="311"/>
    </location>
</feature>
<dbReference type="GO" id="GO:0005886">
    <property type="term" value="C:plasma membrane"/>
    <property type="evidence" value="ECO:0007669"/>
    <property type="project" value="TreeGrafter"/>
</dbReference>
<evidence type="ECO:0000259" key="8">
    <source>
        <dbReference type="PROSITE" id="PS50850"/>
    </source>
</evidence>
<feature type="compositionally biased region" description="Low complexity" evidence="6">
    <location>
        <begin position="16"/>
        <end position="26"/>
    </location>
</feature>
<dbReference type="GO" id="GO:0012505">
    <property type="term" value="C:endomembrane system"/>
    <property type="evidence" value="ECO:0007669"/>
    <property type="project" value="UniProtKB-SubCell"/>
</dbReference>
<feature type="transmembrane region" description="Helical" evidence="7">
    <location>
        <begin position="358"/>
        <end position="380"/>
    </location>
</feature>
<feature type="compositionally biased region" description="Basic and acidic residues" evidence="6">
    <location>
        <begin position="695"/>
        <end position="705"/>
    </location>
</feature>
<feature type="transmembrane region" description="Helical" evidence="7">
    <location>
        <begin position="129"/>
        <end position="151"/>
    </location>
</feature>
<comment type="subcellular location">
    <subcellularLocation>
        <location evidence="1">Endomembrane system</location>
        <topology evidence="1">Multi-pass membrane protein</topology>
    </subcellularLocation>
</comment>
<feature type="transmembrane region" description="Helical" evidence="7">
    <location>
        <begin position="433"/>
        <end position="456"/>
    </location>
</feature>
<feature type="transmembrane region" description="Helical" evidence="7">
    <location>
        <begin position="400"/>
        <end position="421"/>
    </location>
</feature>
<feature type="domain" description="Major facilitator superfamily (MFS) profile" evidence="8">
    <location>
        <begin position="138"/>
        <end position="630"/>
    </location>
</feature>
<evidence type="ECO:0000256" key="2">
    <source>
        <dbReference type="ARBA" id="ARBA00022448"/>
    </source>
</evidence>
<dbReference type="PANTHER" id="PTHR23501:SF191">
    <property type="entry name" value="VACUOLAR BASIC AMINO ACID TRANSPORTER 4"/>
    <property type="match status" value="1"/>
</dbReference>
<feature type="transmembrane region" description="Helical" evidence="7">
    <location>
        <begin position="331"/>
        <end position="352"/>
    </location>
</feature>
<feature type="transmembrane region" description="Helical" evidence="7">
    <location>
        <begin position="607"/>
        <end position="626"/>
    </location>
</feature>